<evidence type="ECO:0000313" key="2">
    <source>
        <dbReference type="EMBL" id="MBX24625.1"/>
    </source>
</evidence>
<reference evidence="2" key="1">
    <citation type="submission" date="2018-02" db="EMBL/GenBank/DDBJ databases">
        <title>Rhizophora mucronata_Transcriptome.</title>
        <authorList>
            <person name="Meera S.P."/>
            <person name="Sreeshan A."/>
            <person name="Augustine A."/>
        </authorList>
    </citation>
    <scope>NUCLEOTIDE SEQUENCE</scope>
    <source>
        <tissue evidence="2">Leaf</tissue>
    </source>
</reference>
<sequence>MEFEESAGSSQESDKPNSSKKVE</sequence>
<feature type="compositionally biased region" description="Basic and acidic residues" evidence="1">
    <location>
        <begin position="12"/>
        <end position="23"/>
    </location>
</feature>
<dbReference type="AlphaFoldDB" id="A0A2P2M333"/>
<proteinExistence type="predicted"/>
<organism evidence="2">
    <name type="scientific">Rhizophora mucronata</name>
    <name type="common">Asiatic mangrove</name>
    <dbReference type="NCBI Taxonomy" id="61149"/>
    <lineage>
        <taxon>Eukaryota</taxon>
        <taxon>Viridiplantae</taxon>
        <taxon>Streptophyta</taxon>
        <taxon>Embryophyta</taxon>
        <taxon>Tracheophyta</taxon>
        <taxon>Spermatophyta</taxon>
        <taxon>Magnoliopsida</taxon>
        <taxon>eudicotyledons</taxon>
        <taxon>Gunneridae</taxon>
        <taxon>Pentapetalae</taxon>
        <taxon>rosids</taxon>
        <taxon>fabids</taxon>
        <taxon>Malpighiales</taxon>
        <taxon>Rhizophoraceae</taxon>
        <taxon>Rhizophora</taxon>
    </lineage>
</organism>
<feature type="region of interest" description="Disordered" evidence="1">
    <location>
        <begin position="1"/>
        <end position="23"/>
    </location>
</feature>
<name>A0A2P2M333_RHIMU</name>
<protein>
    <submittedName>
        <fullName evidence="2">Uncharacterized protein</fullName>
    </submittedName>
</protein>
<evidence type="ECO:0000256" key="1">
    <source>
        <dbReference type="SAM" id="MobiDB-lite"/>
    </source>
</evidence>
<accession>A0A2P2M333</accession>
<dbReference type="EMBL" id="GGEC01044141">
    <property type="protein sequence ID" value="MBX24625.1"/>
    <property type="molecule type" value="Transcribed_RNA"/>
</dbReference>